<dbReference type="AlphaFoldDB" id="A0A4Y2DJ31"/>
<evidence type="ECO:0000259" key="1">
    <source>
        <dbReference type="Pfam" id="PF13843"/>
    </source>
</evidence>
<evidence type="ECO:0000313" key="2">
    <source>
        <dbReference type="EMBL" id="GBM15864.1"/>
    </source>
</evidence>
<dbReference type="OrthoDB" id="6437726at2759"/>
<dbReference type="EMBL" id="BGPR01000364">
    <property type="protein sequence ID" value="GBM15864.1"/>
    <property type="molecule type" value="Genomic_DNA"/>
</dbReference>
<dbReference type="InterPro" id="IPR029526">
    <property type="entry name" value="PGBD"/>
</dbReference>
<protein>
    <recommendedName>
        <fullName evidence="1">PiggyBac transposable element-derived protein domain-containing protein</fullName>
    </recommendedName>
</protein>
<evidence type="ECO:0000313" key="3">
    <source>
        <dbReference type="Proteomes" id="UP000499080"/>
    </source>
</evidence>
<dbReference type="PANTHER" id="PTHR46599">
    <property type="entry name" value="PIGGYBAC TRANSPOSABLE ELEMENT-DERIVED PROTEIN 4"/>
    <property type="match status" value="1"/>
</dbReference>
<proteinExistence type="predicted"/>
<dbReference type="Pfam" id="PF13843">
    <property type="entry name" value="DDE_Tnp_1_7"/>
    <property type="match status" value="1"/>
</dbReference>
<name>A0A4Y2DJ31_ARAVE</name>
<dbReference type="Proteomes" id="UP000499080">
    <property type="component" value="Unassembled WGS sequence"/>
</dbReference>
<organism evidence="2 3">
    <name type="scientific">Araneus ventricosus</name>
    <name type="common">Orbweaver spider</name>
    <name type="synonym">Epeira ventricosa</name>
    <dbReference type="NCBI Taxonomy" id="182803"/>
    <lineage>
        <taxon>Eukaryota</taxon>
        <taxon>Metazoa</taxon>
        <taxon>Ecdysozoa</taxon>
        <taxon>Arthropoda</taxon>
        <taxon>Chelicerata</taxon>
        <taxon>Arachnida</taxon>
        <taxon>Araneae</taxon>
        <taxon>Araneomorphae</taxon>
        <taxon>Entelegynae</taxon>
        <taxon>Araneoidea</taxon>
        <taxon>Araneidae</taxon>
        <taxon>Araneus</taxon>
    </lineage>
</organism>
<comment type="caution">
    <text evidence="2">The sequence shown here is derived from an EMBL/GenBank/DDBJ whole genome shotgun (WGS) entry which is preliminary data.</text>
</comment>
<reference evidence="2 3" key="1">
    <citation type="journal article" date="2019" name="Sci. Rep.">
        <title>Orb-weaving spider Araneus ventricosus genome elucidates the spidroin gene catalogue.</title>
        <authorList>
            <person name="Kono N."/>
            <person name="Nakamura H."/>
            <person name="Ohtoshi R."/>
            <person name="Moran D.A.P."/>
            <person name="Shinohara A."/>
            <person name="Yoshida Y."/>
            <person name="Fujiwara M."/>
            <person name="Mori M."/>
            <person name="Tomita M."/>
            <person name="Arakawa K."/>
        </authorList>
    </citation>
    <scope>NUCLEOTIDE SEQUENCE [LARGE SCALE GENOMIC DNA]</scope>
</reference>
<sequence>MDNYFSSYDLYKFSDSKNVFACGTVNMSRKHMLKNLSADKTMKRGEYDWAVSNDNIVCVKWKDRRCVHILSTMENAINECKIERKEKDGSKKEVSCPQSVVTYNKNMGFVDHFDHLKSLYEIDRKSQKWWHRLFFHFLDVCVTNAYILHTQLPDSCKSIEVKTLKDFRINIISHLMLMGDEGAALKRRSTTLPSVAIKKNKPSVPEETRFQNVQHMPSSVPREDVHCATRKKMCTKHEQFAKHVMCHYVRKRKTLLHASRNFTPNDETLKFFFLIF</sequence>
<feature type="domain" description="PiggyBac transposable element-derived protein" evidence="1">
    <location>
        <begin position="1"/>
        <end position="146"/>
    </location>
</feature>
<gene>
    <name evidence="2" type="ORF">AVEN_260138_1</name>
</gene>
<accession>A0A4Y2DJ31</accession>
<dbReference type="PANTHER" id="PTHR46599:SF3">
    <property type="entry name" value="PIGGYBAC TRANSPOSABLE ELEMENT-DERIVED PROTEIN 4"/>
    <property type="match status" value="1"/>
</dbReference>
<keyword evidence="3" id="KW-1185">Reference proteome</keyword>